<dbReference type="EMBL" id="CAICTM010000325">
    <property type="protein sequence ID" value="CAB9507948.1"/>
    <property type="molecule type" value="Genomic_DNA"/>
</dbReference>
<feature type="compositionally biased region" description="Polar residues" evidence="1">
    <location>
        <begin position="394"/>
        <end position="411"/>
    </location>
</feature>
<evidence type="ECO:0000256" key="1">
    <source>
        <dbReference type="SAM" id="MobiDB-lite"/>
    </source>
</evidence>
<proteinExistence type="predicted"/>
<feature type="compositionally biased region" description="Basic and acidic residues" evidence="1">
    <location>
        <begin position="336"/>
        <end position="350"/>
    </location>
</feature>
<dbReference type="OrthoDB" id="49480at2759"/>
<reference evidence="2" key="1">
    <citation type="submission" date="2020-06" db="EMBL/GenBank/DDBJ databases">
        <authorList>
            <consortium name="Plant Systems Biology data submission"/>
        </authorList>
    </citation>
    <scope>NUCLEOTIDE SEQUENCE</scope>
    <source>
        <strain evidence="2">D6</strain>
    </source>
</reference>
<evidence type="ECO:0000313" key="3">
    <source>
        <dbReference type="Proteomes" id="UP001153069"/>
    </source>
</evidence>
<sequence length="828" mass="92846">MARFLFDNYPSEEDRPPTMRPVMNPPPALEWANSNSSSISSVSVRTMISTALSQQPAPQYPLEEIMPSLPGHRRDLHQYHHSLSDLDDLVVVGRALASNDDSAPAILGSSHEEEYLLDRNNNSCYQRQPSLMHQPSGDASSLDEVASKCSAYYHGVVNNEASGSYSSSNRNTSSYRVDKKTKFEEEKLPEDEIYAYHHHDCHSSYNNNTSVLEHNKEHHHSYDKLHSPSTTGLSLYGALKQQGEFQPRRKSDGVAPHVSSSFHHQSNQARDGRRRKSDSTAIMTTTKKYNSPRKRATTVPVLAKCRKNKSDLLSENDDSDNFMTPSSLLGVSRQRGTAEHPSLSKHDDSQRLPPCRPEGKKTMSLSMTNHDRDYEKMKLRCIPQPRRSRRVAPQLTTIPSMSGCSGHSSAGTIGGDKKLNKGQHRQQQGDTTSTDDTTMTLTEDDDDDGSLDSIQQKFMNDISSLTNDDSPGRRSSSDENQAFMRSLQDFEEFEKHYTSSSEEFLCNFLKKGRSSSSLSSQEEEEPRIDFELLDNGSPAEACPAKQQAILDDIQARRLHASMPAFSTSSFDHCLLPRGSTHSLREQQQDMLVEPAVVSRPDRRRRNAILDIEHHDRDATGASHDYPVQDYHPSMYDSNRESHHSEGCALQDYVTLVEHDDHHERRPSWSSPSHKLVREASMGRVLAPEMTIMEMPPTSRNTNSTHGLSSVHDDRMTTLPESGETILIKGVRHVFRALIQEQPTRLITCPCCADILQVEASAELVYCPDCEGLSPLEGTRSSTAKDVANAIGTDDLEKARSFLAECMAAQAEYVHDAMQRAQQHRGDRW</sequence>
<feature type="compositionally biased region" description="Low complexity" evidence="1">
    <location>
        <begin position="429"/>
        <end position="441"/>
    </location>
</feature>
<accession>A0A9N8DRY1</accession>
<dbReference type="Proteomes" id="UP001153069">
    <property type="component" value="Unassembled WGS sequence"/>
</dbReference>
<feature type="region of interest" description="Disordered" evidence="1">
    <location>
        <begin position="1"/>
        <end position="29"/>
    </location>
</feature>
<gene>
    <name evidence="2" type="ORF">SEMRO_326_G118120.1</name>
</gene>
<name>A0A9N8DRY1_9STRA</name>
<keyword evidence="3" id="KW-1185">Reference proteome</keyword>
<feature type="compositionally biased region" description="Polar residues" evidence="1">
    <location>
        <begin position="279"/>
        <end position="289"/>
    </location>
</feature>
<dbReference type="AlphaFoldDB" id="A0A9N8DRY1"/>
<evidence type="ECO:0000313" key="2">
    <source>
        <dbReference type="EMBL" id="CAB9507948.1"/>
    </source>
</evidence>
<feature type="region of interest" description="Disordered" evidence="1">
    <location>
        <begin position="243"/>
        <end position="367"/>
    </location>
</feature>
<comment type="caution">
    <text evidence="2">The sequence shown here is derived from an EMBL/GenBank/DDBJ whole genome shotgun (WGS) entry which is preliminary data.</text>
</comment>
<feature type="region of interest" description="Disordered" evidence="1">
    <location>
        <begin position="382"/>
        <end position="452"/>
    </location>
</feature>
<organism evidence="2 3">
    <name type="scientific">Seminavis robusta</name>
    <dbReference type="NCBI Taxonomy" id="568900"/>
    <lineage>
        <taxon>Eukaryota</taxon>
        <taxon>Sar</taxon>
        <taxon>Stramenopiles</taxon>
        <taxon>Ochrophyta</taxon>
        <taxon>Bacillariophyta</taxon>
        <taxon>Bacillariophyceae</taxon>
        <taxon>Bacillariophycidae</taxon>
        <taxon>Naviculales</taxon>
        <taxon>Naviculaceae</taxon>
        <taxon>Seminavis</taxon>
    </lineage>
</organism>
<protein>
    <submittedName>
        <fullName evidence="2">Uncharacterized protein</fullName>
    </submittedName>
</protein>
<feature type="compositionally biased region" description="Polar residues" evidence="1">
    <location>
        <begin position="258"/>
        <end position="269"/>
    </location>
</feature>